<accession>A0ABU6TXP6</accession>
<dbReference type="Proteomes" id="UP001341840">
    <property type="component" value="Unassembled WGS sequence"/>
</dbReference>
<keyword evidence="2" id="KW-1185">Reference proteome</keyword>
<organism evidence="1 2">
    <name type="scientific">Stylosanthes scabra</name>
    <dbReference type="NCBI Taxonomy" id="79078"/>
    <lineage>
        <taxon>Eukaryota</taxon>
        <taxon>Viridiplantae</taxon>
        <taxon>Streptophyta</taxon>
        <taxon>Embryophyta</taxon>
        <taxon>Tracheophyta</taxon>
        <taxon>Spermatophyta</taxon>
        <taxon>Magnoliopsida</taxon>
        <taxon>eudicotyledons</taxon>
        <taxon>Gunneridae</taxon>
        <taxon>Pentapetalae</taxon>
        <taxon>rosids</taxon>
        <taxon>fabids</taxon>
        <taxon>Fabales</taxon>
        <taxon>Fabaceae</taxon>
        <taxon>Papilionoideae</taxon>
        <taxon>50 kb inversion clade</taxon>
        <taxon>dalbergioids sensu lato</taxon>
        <taxon>Dalbergieae</taxon>
        <taxon>Pterocarpus clade</taxon>
        <taxon>Stylosanthes</taxon>
    </lineage>
</organism>
<sequence length="83" mass="9751">MKAKQEEFFSNQVNQYNMIRQDQKLLGKEIDARISQPLDLGKKIEERKLADQETEFGSKTEQGFTHIRRSPRICVDSHLVHVH</sequence>
<comment type="caution">
    <text evidence="1">The sequence shown here is derived from an EMBL/GenBank/DDBJ whole genome shotgun (WGS) entry which is preliminary data.</text>
</comment>
<proteinExistence type="predicted"/>
<gene>
    <name evidence="1" type="ORF">PIB30_104131</name>
</gene>
<feature type="non-terminal residue" evidence="1">
    <location>
        <position position="83"/>
    </location>
</feature>
<dbReference type="EMBL" id="JASCZI010094151">
    <property type="protein sequence ID" value="MED6153639.1"/>
    <property type="molecule type" value="Genomic_DNA"/>
</dbReference>
<evidence type="ECO:0000313" key="1">
    <source>
        <dbReference type="EMBL" id="MED6153639.1"/>
    </source>
</evidence>
<name>A0ABU6TXP6_9FABA</name>
<protein>
    <submittedName>
        <fullName evidence="1">Uncharacterized protein</fullName>
    </submittedName>
</protein>
<reference evidence="1 2" key="1">
    <citation type="journal article" date="2023" name="Plants (Basel)">
        <title>Bridging the Gap: Combining Genomics and Transcriptomics Approaches to Understand Stylosanthes scabra, an Orphan Legume from the Brazilian Caatinga.</title>
        <authorList>
            <person name="Ferreira-Neto J.R.C."/>
            <person name="da Silva M.D."/>
            <person name="Binneck E."/>
            <person name="de Melo N.F."/>
            <person name="da Silva R.H."/>
            <person name="de Melo A.L.T.M."/>
            <person name="Pandolfi V."/>
            <person name="Bustamante F.O."/>
            <person name="Brasileiro-Vidal A.C."/>
            <person name="Benko-Iseppon A.M."/>
        </authorList>
    </citation>
    <scope>NUCLEOTIDE SEQUENCE [LARGE SCALE GENOMIC DNA]</scope>
    <source>
        <tissue evidence="1">Leaves</tissue>
    </source>
</reference>
<evidence type="ECO:0000313" key="2">
    <source>
        <dbReference type="Proteomes" id="UP001341840"/>
    </source>
</evidence>